<feature type="active site" description="Acyl-ester intermediate" evidence="3">
    <location>
        <position position="213"/>
    </location>
</feature>
<dbReference type="Proteomes" id="UP000662931">
    <property type="component" value="Chromosome 4"/>
</dbReference>
<keyword evidence="2" id="KW-0378">Hydrolase</keyword>
<gene>
    <name evidence="6" type="ORF">FOA43_003233</name>
</gene>
<dbReference type="PIRSF" id="PIRSF001221">
    <property type="entry name" value="Amidase_fungi"/>
    <property type="match status" value="1"/>
</dbReference>
<dbReference type="InterPro" id="IPR023631">
    <property type="entry name" value="Amidase_dom"/>
</dbReference>
<dbReference type="Gene3D" id="3.90.1300.10">
    <property type="entry name" value="Amidase signature (AS) domain"/>
    <property type="match status" value="1"/>
</dbReference>
<protein>
    <recommendedName>
        <fullName evidence="5">Amidase domain-containing protein</fullName>
    </recommendedName>
</protein>
<comment type="similarity">
    <text evidence="1">Belongs to the amidase family.</text>
</comment>
<feature type="active site" description="Charge relay system" evidence="3">
    <location>
        <position position="113"/>
    </location>
</feature>
<evidence type="ECO:0000313" key="6">
    <source>
        <dbReference type="EMBL" id="QPG75850.1"/>
    </source>
</evidence>
<evidence type="ECO:0000256" key="3">
    <source>
        <dbReference type="PIRSR" id="PIRSR001221-1"/>
    </source>
</evidence>
<dbReference type="RefSeq" id="XP_038779415.1">
    <property type="nucleotide sequence ID" value="XM_038923487.1"/>
</dbReference>
<evidence type="ECO:0000259" key="5">
    <source>
        <dbReference type="Pfam" id="PF01425"/>
    </source>
</evidence>
<keyword evidence="7" id="KW-1185">Reference proteome</keyword>
<dbReference type="KEGG" id="bnn:FOA43_003233"/>
<dbReference type="AlphaFoldDB" id="A0A875RQ41"/>
<feature type="active site" description="Charge relay system" evidence="3">
    <location>
        <position position="189"/>
    </location>
</feature>
<sequence length="521" mass="58050">MQYYVSSEELPTVDQLNDVSKFLDTTDLISEENRYLTEIPVSKLRNLYFSGETNVERIALAYFHRVALAQQLVNCITEVRFEEALDEAKKQDCYFRKTGDLCGPLHGVIISLKDNIRVTGLSTSMGFAALAEQLEEHDSVIVKLLKDLGGIIICKSNTSSGMMYSETTNELWGRTLNPYNRKYLNNGGSSGGEGAIAALGGSCFGVGSDIGGSVRHPAGLNNVYSIKPSFGRIPCFGTASGQQGQESVRTVYGLLSHHLENVQYGFKAIVDSQPYRLYDCSCIPLKYKPYHIAERKLIVGFLDQDGLTSATPPVLRGLGIVKKAVKDAGHYTIDWPATYLKEIREAIYPFYEANGFKGILKIIEKTNEPVDKMLSKWFPKARDMPVSELWQLQSKRTTLAQQYLDLWNTHCDHGRIDAIIMPVSPFPACLKDGVVPLPCTAIWNGLDYSASTFPVTRCEISVDGPILKTQYVSELDKKVHQTYSDNLTKFEGGPVALQVVCNRLEEEKCLELTKYISSLLR</sequence>
<dbReference type="PANTHER" id="PTHR46072">
    <property type="entry name" value="AMIDASE-RELATED-RELATED"/>
    <property type="match status" value="1"/>
</dbReference>
<dbReference type="Pfam" id="PF01425">
    <property type="entry name" value="Amidase"/>
    <property type="match status" value="1"/>
</dbReference>
<proteinExistence type="inferred from homology"/>
<dbReference type="PANTHER" id="PTHR46072:SF11">
    <property type="entry name" value="AMIDASE-RELATED"/>
    <property type="match status" value="1"/>
</dbReference>
<evidence type="ECO:0000313" key="7">
    <source>
        <dbReference type="Proteomes" id="UP000662931"/>
    </source>
</evidence>
<dbReference type="OrthoDB" id="6428749at2759"/>
<accession>A0A875RQ41</accession>
<feature type="binding site" evidence="4">
    <location>
        <begin position="210"/>
        <end position="213"/>
    </location>
    <ligand>
        <name>substrate</name>
    </ligand>
</feature>
<dbReference type="EMBL" id="CP064815">
    <property type="protein sequence ID" value="QPG75850.1"/>
    <property type="molecule type" value="Genomic_DNA"/>
</dbReference>
<organism evidence="6 7">
    <name type="scientific">Eeniella nana</name>
    <name type="common">Yeast</name>
    <name type="synonym">Brettanomyces nanus</name>
    <dbReference type="NCBI Taxonomy" id="13502"/>
    <lineage>
        <taxon>Eukaryota</taxon>
        <taxon>Fungi</taxon>
        <taxon>Dikarya</taxon>
        <taxon>Ascomycota</taxon>
        <taxon>Saccharomycotina</taxon>
        <taxon>Pichiomycetes</taxon>
        <taxon>Pichiales</taxon>
        <taxon>Pichiaceae</taxon>
        <taxon>Brettanomyces</taxon>
    </lineage>
</organism>
<reference evidence="6" key="1">
    <citation type="submission" date="2020-10" db="EMBL/GenBank/DDBJ databases">
        <authorList>
            <person name="Roach M.J.R."/>
        </authorList>
    </citation>
    <scope>NUCLEOTIDE SEQUENCE</scope>
    <source>
        <strain evidence="6">CBS 1945</strain>
    </source>
</reference>
<feature type="domain" description="Amidase" evidence="5">
    <location>
        <begin position="59"/>
        <end position="510"/>
    </location>
</feature>
<feature type="binding site" evidence="4">
    <location>
        <position position="162"/>
    </location>
    <ligand>
        <name>substrate</name>
    </ligand>
</feature>
<evidence type="ECO:0000256" key="4">
    <source>
        <dbReference type="PIRSR" id="PIRSR001221-2"/>
    </source>
</evidence>
<dbReference type="InterPro" id="IPR036928">
    <property type="entry name" value="AS_sf"/>
</dbReference>
<dbReference type="GeneID" id="62196633"/>
<evidence type="ECO:0000256" key="2">
    <source>
        <dbReference type="ARBA" id="ARBA00022801"/>
    </source>
</evidence>
<dbReference type="GO" id="GO:0016787">
    <property type="term" value="F:hydrolase activity"/>
    <property type="evidence" value="ECO:0007669"/>
    <property type="project" value="UniProtKB-KW"/>
</dbReference>
<evidence type="ECO:0000256" key="1">
    <source>
        <dbReference type="ARBA" id="ARBA00009199"/>
    </source>
</evidence>
<name>A0A875RQ41_EENNA</name>
<dbReference type="SUPFAM" id="SSF75304">
    <property type="entry name" value="Amidase signature (AS) enzymes"/>
    <property type="match status" value="1"/>
</dbReference>
<feature type="binding site" evidence="4">
    <location>
        <position position="189"/>
    </location>
    <ligand>
        <name>substrate</name>
    </ligand>
</feature>